<protein>
    <submittedName>
        <fullName evidence="1">Uncharacterized protein</fullName>
    </submittedName>
</protein>
<proteinExistence type="predicted"/>
<organism evidence="1 2">
    <name type="scientific">Zingiber officinale</name>
    <name type="common">Ginger</name>
    <name type="synonym">Amomum zingiber</name>
    <dbReference type="NCBI Taxonomy" id="94328"/>
    <lineage>
        <taxon>Eukaryota</taxon>
        <taxon>Viridiplantae</taxon>
        <taxon>Streptophyta</taxon>
        <taxon>Embryophyta</taxon>
        <taxon>Tracheophyta</taxon>
        <taxon>Spermatophyta</taxon>
        <taxon>Magnoliopsida</taxon>
        <taxon>Liliopsida</taxon>
        <taxon>Zingiberales</taxon>
        <taxon>Zingiberaceae</taxon>
        <taxon>Zingiber</taxon>
    </lineage>
</organism>
<reference evidence="1 2" key="1">
    <citation type="submission" date="2020-08" db="EMBL/GenBank/DDBJ databases">
        <title>Plant Genome Project.</title>
        <authorList>
            <person name="Zhang R.-G."/>
        </authorList>
    </citation>
    <scope>NUCLEOTIDE SEQUENCE [LARGE SCALE GENOMIC DNA]</scope>
    <source>
        <tissue evidence="1">Rhizome</tissue>
    </source>
</reference>
<dbReference type="AlphaFoldDB" id="A0A8J5G6H2"/>
<gene>
    <name evidence="1" type="ORF">ZIOFF_044616</name>
</gene>
<accession>A0A8J5G6H2</accession>
<evidence type="ECO:0000313" key="2">
    <source>
        <dbReference type="Proteomes" id="UP000734854"/>
    </source>
</evidence>
<comment type="caution">
    <text evidence="1">The sequence shown here is derived from an EMBL/GenBank/DDBJ whole genome shotgun (WGS) entry which is preliminary data.</text>
</comment>
<keyword evidence="2" id="KW-1185">Reference proteome</keyword>
<dbReference type="Proteomes" id="UP000734854">
    <property type="component" value="Unassembled WGS sequence"/>
</dbReference>
<dbReference type="EMBL" id="JACMSC010000012">
    <property type="protein sequence ID" value="KAG6496744.1"/>
    <property type="molecule type" value="Genomic_DNA"/>
</dbReference>
<evidence type="ECO:0000313" key="1">
    <source>
        <dbReference type="EMBL" id="KAG6496744.1"/>
    </source>
</evidence>
<name>A0A8J5G6H2_ZINOF</name>
<sequence>MCRPLLRSSRFSLLHPQISVLKVSLTTPRQVLRGCVAELEVAVERITLTSDFFVPFGTFSVREQFHPWDGYVIEAESNLDVAASPPTNSLTAKESLSLTAVDAFQGNVDIFDMLEISLTTLVESGRRSVTMENATVEILKQEFAKRNSIDENTANLLDLNFGQPQAILENLLAEAHVE</sequence>